<dbReference type="KEGG" id="des:DSOUD_3018"/>
<proteinExistence type="predicted"/>
<dbReference type="PANTHER" id="PTHR42895">
    <property type="entry name" value="IRON-SULFUR CLUSTER-BINDING PROTEIN-RELATED"/>
    <property type="match status" value="1"/>
</dbReference>
<evidence type="ECO:0008006" key="3">
    <source>
        <dbReference type="Google" id="ProtNLM"/>
    </source>
</evidence>
<accession>A0A0M5IZM4</accession>
<gene>
    <name evidence="1" type="ORF">DSOUD_3018</name>
</gene>
<organism evidence="1 2">
    <name type="scientific">Desulfuromonas soudanensis</name>
    <dbReference type="NCBI Taxonomy" id="1603606"/>
    <lineage>
        <taxon>Bacteria</taxon>
        <taxon>Pseudomonadati</taxon>
        <taxon>Thermodesulfobacteriota</taxon>
        <taxon>Desulfuromonadia</taxon>
        <taxon>Desulfuromonadales</taxon>
        <taxon>Desulfuromonadaceae</taxon>
        <taxon>Desulfuromonas</taxon>
    </lineage>
</organism>
<dbReference type="PATRIC" id="fig|1603606.3.peg.3254"/>
<dbReference type="InterPro" id="IPR052911">
    <property type="entry name" value="Corrinoid_activation_enz"/>
</dbReference>
<reference evidence="1 2" key="1">
    <citation type="submission" date="2015-07" db="EMBL/GenBank/DDBJ databases">
        <title>Isolation and Genomic Characterization of a Novel Halophilic Metal-Reducing Deltaproteobacterium from the Deep Subsurface.</title>
        <authorList>
            <person name="Badalamenti J.P."/>
            <person name="Summers Z.M."/>
            <person name="Gralnick J.A."/>
            <person name="Bond D.R."/>
        </authorList>
    </citation>
    <scope>NUCLEOTIDE SEQUENCE [LARGE SCALE GENOMIC DNA]</scope>
    <source>
        <strain evidence="1 2">WTL</strain>
    </source>
</reference>
<name>A0A0M5IZM4_9BACT</name>
<protein>
    <recommendedName>
        <fullName evidence="3">Iron-sulfur cluster-binding oxidoreductase</fullName>
    </recommendedName>
</protein>
<sequence>MKNLACGCPGSSVRTIEKKETCNSVETGRLASELRQWPTQLTLVPPTAPWLQGAHLLIAADCTPFAYAEFHRDFIRGKVLVNACPKLDDCGPYVEKLTRILADNDIQSLTVTIMEVPCCRGMAAVAQQALAASGKEIPFEVVVIGVDGERRS</sequence>
<evidence type="ECO:0000313" key="2">
    <source>
        <dbReference type="Proteomes" id="UP000057158"/>
    </source>
</evidence>
<dbReference type="STRING" id="1603606.DSOUD_3018"/>
<dbReference type="RefSeq" id="WP_053551735.1">
    <property type="nucleotide sequence ID" value="NZ_CP010802.1"/>
</dbReference>
<dbReference type="OrthoDB" id="9795268at2"/>
<evidence type="ECO:0000313" key="1">
    <source>
        <dbReference type="EMBL" id="ALC17744.1"/>
    </source>
</evidence>
<dbReference type="Proteomes" id="UP000057158">
    <property type="component" value="Chromosome"/>
</dbReference>
<dbReference type="EMBL" id="CP010802">
    <property type="protein sequence ID" value="ALC17744.1"/>
    <property type="molecule type" value="Genomic_DNA"/>
</dbReference>
<keyword evidence="2" id="KW-1185">Reference proteome</keyword>
<dbReference type="AlphaFoldDB" id="A0A0M5IZM4"/>
<dbReference type="PANTHER" id="PTHR42895:SF1">
    <property type="entry name" value="IRON-SULFUR CLUSTER PROTEIN"/>
    <property type="match status" value="1"/>
</dbReference>